<reference evidence="7 9" key="1">
    <citation type="journal article" date="2019" name="Microbiol. Resour. Announc.">
        <title>The Genome Sequence of the Halobacterium salinarum Type Strain Is Closely Related to That of Laboratory Strains NRC-1 and R1.</title>
        <authorList>
            <person name="Pfeiffer F."/>
            <person name="Marchfelder A."/>
            <person name="Habermann B."/>
            <person name="Dyall-Smith M.L."/>
        </authorList>
    </citation>
    <scope>NUCLEOTIDE SEQUENCE [LARGE SCALE GENOMIC DNA]</scope>
    <source>
        <strain evidence="7">91-R6</strain>
        <strain evidence="9">ATCC 33171 / DSM 3754 / JCM 8978 / NBRC 102687 / NCIMB 764 / 91-R6</strain>
    </source>
</reference>
<dbReference type="EMBL" id="VRYN01000005">
    <property type="protein sequence ID" value="TYO75508.1"/>
    <property type="molecule type" value="Genomic_DNA"/>
</dbReference>
<dbReference type="GO" id="GO:0005886">
    <property type="term" value="C:plasma membrane"/>
    <property type="evidence" value="ECO:0007669"/>
    <property type="project" value="UniProtKB-SubCell"/>
</dbReference>
<keyword evidence="4 6" id="KW-1133">Transmembrane helix</keyword>
<evidence type="ECO:0000256" key="1">
    <source>
        <dbReference type="ARBA" id="ARBA00004651"/>
    </source>
</evidence>
<evidence type="ECO:0000256" key="6">
    <source>
        <dbReference type="SAM" id="Phobius"/>
    </source>
</evidence>
<dbReference type="AlphaFoldDB" id="A0A4D6GSP0"/>
<evidence type="ECO:0000256" key="2">
    <source>
        <dbReference type="ARBA" id="ARBA00022475"/>
    </source>
</evidence>
<feature type="transmembrane region" description="Helical" evidence="6">
    <location>
        <begin position="24"/>
        <end position="49"/>
    </location>
</feature>
<evidence type="ECO:0000256" key="4">
    <source>
        <dbReference type="ARBA" id="ARBA00022989"/>
    </source>
</evidence>
<dbReference type="Pfam" id="PF02653">
    <property type="entry name" value="BPD_transp_2"/>
    <property type="match status" value="1"/>
</dbReference>
<evidence type="ECO:0000313" key="7">
    <source>
        <dbReference type="EMBL" id="QCC44755.1"/>
    </source>
</evidence>
<feature type="transmembrane region" description="Helical" evidence="6">
    <location>
        <begin position="103"/>
        <end position="121"/>
    </location>
</feature>
<dbReference type="Proteomes" id="UP000323075">
    <property type="component" value="Unassembled WGS sequence"/>
</dbReference>
<evidence type="ECO:0000313" key="10">
    <source>
        <dbReference type="Proteomes" id="UP000323075"/>
    </source>
</evidence>
<keyword evidence="5 6" id="KW-0472">Membrane</keyword>
<feature type="transmembrane region" description="Helical" evidence="6">
    <location>
        <begin position="156"/>
        <end position="180"/>
    </location>
</feature>
<gene>
    <name evidence="7" type="primary">tsgB</name>
    <name evidence="8" type="ORF">APQ99_02004</name>
    <name evidence="7" type="ORF">HBSAL_05410</name>
</gene>
<feature type="transmembrane region" description="Helical" evidence="6">
    <location>
        <begin position="301"/>
        <end position="322"/>
    </location>
</feature>
<feature type="transmembrane region" description="Helical" evidence="6">
    <location>
        <begin position="192"/>
        <end position="215"/>
    </location>
</feature>
<feature type="transmembrane region" description="Helical" evidence="6">
    <location>
        <begin position="247"/>
        <end position="267"/>
    </location>
</feature>
<dbReference type="Proteomes" id="UP000296216">
    <property type="component" value="Chromosome"/>
</dbReference>
<feature type="transmembrane region" description="Helical" evidence="6">
    <location>
        <begin position="334"/>
        <end position="357"/>
    </location>
</feature>
<reference evidence="7" key="3">
    <citation type="journal article" name="MicrobiologyOpen">
        <title>Whole-genome comparison between the type strain of Halobacterium salinarum (DSM 3754(T)) and the laboratory strains R1 and NRC-1.</title>
        <authorList>
            <person name="Pfeiffer F."/>
            <person name="Losensky G."/>
            <person name="Marchfelder A."/>
            <person name="Habermann B."/>
            <person name="Dyall-Smith M."/>
        </authorList>
    </citation>
    <scope>NUCLEOTIDE SEQUENCE</scope>
    <source>
        <strain evidence="7">91-R6</strain>
    </source>
</reference>
<dbReference type="InterPro" id="IPR001851">
    <property type="entry name" value="ABC_transp_permease"/>
</dbReference>
<dbReference type="GO" id="GO:0022857">
    <property type="term" value="F:transmembrane transporter activity"/>
    <property type="evidence" value="ECO:0007669"/>
    <property type="project" value="InterPro"/>
</dbReference>
<dbReference type="GeneID" id="68693720"/>
<evidence type="ECO:0000256" key="5">
    <source>
        <dbReference type="ARBA" id="ARBA00023136"/>
    </source>
</evidence>
<reference evidence="8 10" key="2">
    <citation type="submission" date="2019-07" db="EMBL/GenBank/DDBJ databases">
        <title>Genomic Encyclopedia of Archaeal and Bacterial Type Strains, Phase II (KMG-II): from individual species to whole genera.</title>
        <authorList>
            <person name="Goeker M."/>
        </authorList>
    </citation>
    <scope>NUCLEOTIDE SEQUENCE [LARGE SCALE GENOMIC DNA]</scope>
    <source>
        <strain evidence="8 10">DSM 3754</strain>
    </source>
</reference>
<accession>A0A4D6GSP0</accession>
<evidence type="ECO:0000256" key="3">
    <source>
        <dbReference type="ARBA" id="ARBA00022692"/>
    </source>
</evidence>
<dbReference type="PANTHER" id="PTHR47089">
    <property type="entry name" value="ABC TRANSPORTER, PERMEASE PROTEIN"/>
    <property type="match status" value="1"/>
</dbReference>
<organism evidence="7 9">
    <name type="scientific">Halobacterium salinarum (strain ATCC 33171 / DSM 3754 / JCM 8978 / NBRC 102687 / NCIMB 764 / 91-R6)</name>
    <dbReference type="NCBI Taxonomy" id="2597657"/>
    <lineage>
        <taxon>Archaea</taxon>
        <taxon>Methanobacteriati</taxon>
        <taxon>Methanobacteriota</taxon>
        <taxon>Stenosarchaea group</taxon>
        <taxon>Halobacteria</taxon>
        <taxon>Halobacteriales</taxon>
        <taxon>Halobacteriaceae</taxon>
        <taxon>Halobacterium</taxon>
    </lineage>
</organism>
<name>A0A4D6GSP0_HALS9</name>
<dbReference type="CDD" id="cd06580">
    <property type="entry name" value="TM_PBP1_transp_TpRbsC_like"/>
    <property type="match status" value="1"/>
</dbReference>
<evidence type="ECO:0000313" key="9">
    <source>
        <dbReference type="Proteomes" id="UP000296216"/>
    </source>
</evidence>
<dbReference type="PANTHER" id="PTHR47089:SF1">
    <property type="entry name" value="GUANOSINE ABC TRANSPORTER PERMEASE PROTEIN NUPP"/>
    <property type="match status" value="1"/>
</dbReference>
<proteinExistence type="predicted"/>
<dbReference type="EMBL" id="CP038631">
    <property type="protein sequence ID" value="QCC44755.1"/>
    <property type="molecule type" value="Genomic_DNA"/>
</dbReference>
<keyword evidence="2" id="KW-1003">Cell membrane</keyword>
<feature type="transmembrane region" description="Helical" evidence="6">
    <location>
        <begin position="133"/>
        <end position="150"/>
    </location>
</feature>
<sequence>MSQDTPRWRRAIARLVDASVKERLVISVAALVLAVAVGFVIVTLAGLAASCTTHPTIFGVRTPSCYDPFAVYSELFLGAIGHPEQVLFGTGTWTPLDFRVASLLRSTTLLVFTGLAVAVSFRAGMFNIGVQGQLLLGALAAALATVYAAPLVPGGVVGTLVLVPVGIVAGALAGGVWGAIPGALKAYADANEVITTIMLNFVAANLAYVAVSTWFTPADSSLVQTATIPAAARIPNVPFGFQPRDNFSLLGLLFAVALVVGVAYLLARTSFGYDLRTSGSQPEAAAYGGVKEKRTMVTSMGISGALGGISGAMLVLMVQGRWLSNLPQLGFDGITVSILAGNNPLGVGFAALLFGVLKSGSAAIGFGTNVPPALVDVLRGLIILFVAMPEFFRLLGGRLGVGGDVDA</sequence>
<evidence type="ECO:0000313" key="8">
    <source>
        <dbReference type="EMBL" id="TYO75508.1"/>
    </source>
</evidence>
<comment type="subcellular location">
    <subcellularLocation>
        <location evidence="1">Cell membrane</location>
        <topology evidence="1">Multi-pass membrane protein</topology>
    </subcellularLocation>
</comment>
<dbReference type="RefSeq" id="WP_010902633.1">
    <property type="nucleotide sequence ID" value="NZ_VRYN01000005.1"/>
</dbReference>
<protein>
    <submittedName>
        <fullName evidence="7">ABC-type transport system permease protein (Probable substrate sugar)</fullName>
    </submittedName>
    <submittedName>
        <fullName evidence="8">Nucleoside ABC transporter membrane protein</fullName>
    </submittedName>
</protein>
<keyword evidence="3 6" id="KW-0812">Transmembrane</keyword>